<dbReference type="InterPro" id="IPR018060">
    <property type="entry name" value="HTH_AraC"/>
</dbReference>
<dbReference type="EMBL" id="CP065997">
    <property type="protein sequence ID" value="QQB38048.1"/>
    <property type="molecule type" value="Genomic_DNA"/>
</dbReference>
<keyword evidence="2" id="KW-0238">DNA-binding</keyword>
<gene>
    <name evidence="5" type="ORF">I6I07_06660</name>
</gene>
<evidence type="ECO:0000259" key="4">
    <source>
        <dbReference type="PROSITE" id="PS01124"/>
    </source>
</evidence>
<protein>
    <submittedName>
        <fullName evidence="5">Helix-turn-helix domain-containing protein</fullName>
    </submittedName>
</protein>
<dbReference type="GO" id="GO:0043565">
    <property type="term" value="F:sequence-specific DNA binding"/>
    <property type="evidence" value="ECO:0007669"/>
    <property type="project" value="InterPro"/>
</dbReference>
<dbReference type="InterPro" id="IPR035418">
    <property type="entry name" value="AraC-bd_2"/>
</dbReference>
<dbReference type="PROSITE" id="PS00041">
    <property type="entry name" value="HTH_ARAC_FAMILY_1"/>
    <property type="match status" value="1"/>
</dbReference>
<accession>A0A7T4E5R1</accession>
<reference evidence="5 6" key="1">
    <citation type="submission" date="2020-12" db="EMBL/GenBank/DDBJ databases">
        <title>FDA dAtabase for Regulatory Grade micrObial Sequences (FDA-ARGOS): Supporting development and validation of Infectious Disease Dx tests.</title>
        <authorList>
            <person name="Sproer C."/>
            <person name="Gronow S."/>
            <person name="Severitt S."/>
            <person name="Schroder I."/>
            <person name="Tallon L."/>
            <person name="Sadzewicz L."/>
            <person name="Zhao X."/>
            <person name="Boylan J."/>
            <person name="Ott S."/>
            <person name="Bowen H."/>
            <person name="Vavikolanu K."/>
            <person name="Mehta A."/>
            <person name="Aluvathingal J."/>
            <person name="Nadendla S."/>
            <person name="Lowell S."/>
            <person name="Myers T."/>
            <person name="Yan Y."/>
            <person name="Sichtig H."/>
        </authorList>
    </citation>
    <scope>NUCLEOTIDE SEQUENCE [LARGE SCALE GENOMIC DNA]</scope>
    <source>
        <strain evidence="5 6">FDAARGOS_1050</strain>
    </source>
</reference>
<name>A0A7T4E5R1_9BURK</name>
<dbReference type="SMART" id="SM00342">
    <property type="entry name" value="HTH_ARAC"/>
    <property type="match status" value="1"/>
</dbReference>
<dbReference type="Pfam" id="PF12833">
    <property type="entry name" value="HTH_18"/>
    <property type="match status" value="1"/>
</dbReference>
<dbReference type="InterPro" id="IPR018062">
    <property type="entry name" value="HTH_AraC-typ_CS"/>
</dbReference>
<dbReference type="PRINTS" id="PR00032">
    <property type="entry name" value="HTHARAC"/>
</dbReference>
<dbReference type="InterPro" id="IPR009057">
    <property type="entry name" value="Homeodomain-like_sf"/>
</dbReference>
<organism evidence="5 6">
    <name type="scientific">Achromobacter deleyi</name>
    <dbReference type="NCBI Taxonomy" id="1353891"/>
    <lineage>
        <taxon>Bacteria</taxon>
        <taxon>Pseudomonadati</taxon>
        <taxon>Pseudomonadota</taxon>
        <taxon>Betaproteobacteria</taxon>
        <taxon>Burkholderiales</taxon>
        <taxon>Alcaligenaceae</taxon>
        <taxon>Achromobacter</taxon>
    </lineage>
</organism>
<dbReference type="InterPro" id="IPR020449">
    <property type="entry name" value="Tscrpt_reg_AraC-type_HTH"/>
</dbReference>
<feature type="domain" description="HTH araC/xylS-type" evidence="4">
    <location>
        <begin position="214"/>
        <end position="314"/>
    </location>
</feature>
<dbReference type="GO" id="GO:0003700">
    <property type="term" value="F:DNA-binding transcription factor activity"/>
    <property type="evidence" value="ECO:0007669"/>
    <property type="project" value="InterPro"/>
</dbReference>
<dbReference type="InterPro" id="IPR050204">
    <property type="entry name" value="AraC_XylS_family_regulators"/>
</dbReference>
<keyword evidence="1" id="KW-0805">Transcription regulation</keyword>
<dbReference type="Gene3D" id="1.10.10.60">
    <property type="entry name" value="Homeodomain-like"/>
    <property type="match status" value="1"/>
</dbReference>
<dbReference type="SUPFAM" id="SSF46689">
    <property type="entry name" value="Homeodomain-like"/>
    <property type="match status" value="1"/>
</dbReference>
<sequence length="316" mass="35679">MMDARYDTASLAAADRARYWDTAVGRTYFSLQLQFQDAGRFDGALHSWNLGDLSLSRLASSPLCYRRLATHLRDGTDEHYLITVPRQSDIRFLQAGRETLCHPGAFLLEHGHSPYEFSYGRDNALWVLKVPGAMMRGHLREPGRYCALSFDATQGPGWLFASYVDLIGRQLGRGEDTMRDLLAQQLVDLLVCSVQEDARVLDPGDSAVRAAHLCRIEAYARRHLADCDLGPERVAQACGISVRYLHALYRDVGQTFMQWLHEQRLDRAEQTLRGPARPVSVAGVAQQWGFSDQSHFSRLFKRRFGYTPGQARRMGG</sequence>
<dbReference type="PROSITE" id="PS01124">
    <property type="entry name" value="HTH_ARAC_FAMILY_2"/>
    <property type="match status" value="1"/>
</dbReference>
<evidence type="ECO:0000256" key="2">
    <source>
        <dbReference type="ARBA" id="ARBA00023125"/>
    </source>
</evidence>
<dbReference type="Proteomes" id="UP000595231">
    <property type="component" value="Chromosome"/>
</dbReference>
<evidence type="ECO:0000256" key="1">
    <source>
        <dbReference type="ARBA" id="ARBA00023015"/>
    </source>
</evidence>
<evidence type="ECO:0000313" key="5">
    <source>
        <dbReference type="EMBL" id="QQB38048.1"/>
    </source>
</evidence>
<dbReference type="AlphaFoldDB" id="A0A7T4E5R1"/>
<dbReference type="PANTHER" id="PTHR46796">
    <property type="entry name" value="HTH-TYPE TRANSCRIPTIONAL ACTIVATOR RHAS-RELATED"/>
    <property type="match status" value="1"/>
</dbReference>
<dbReference type="PANTHER" id="PTHR46796:SF6">
    <property type="entry name" value="ARAC SUBFAMILY"/>
    <property type="match status" value="1"/>
</dbReference>
<proteinExistence type="predicted"/>
<dbReference type="Pfam" id="PF14525">
    <property type="entry name" value="AraC_binding_2"/>
    <property type="match status" value="1"/>
</dbReference>
<keyword evidence="3" id="KW-0804">Transcription</keyword>
<evidence type="ECO:0000256" key="3">
    <source>
        <dbReference type="ARBA" id="ARBA00023163"/>
    </source>
</evidence>
<evidence type="ECO:0000313" key="6">
    <source>
        <dbReference type="Proteomes" id="UP000595231"/>
    </source>
</evidence>